<evidence type="ECO:0008006" key="4">
    <source>
        <dbReference type="Google" id="ProtNLM"/>
    </source>
</evidence>
<accession>A0A0A7AQF2</accession>
<keyword evidence="3" id="KW-1185">Reference proteome</keyword>
<reference evidence="3" key="1">
    <citation type="submission" date="2014-01" db="EMBL/GenBank/DDBJ databases">
        <title>Complete genome sequence of novel bacteriophage BMBTP3 with a mosaic organization.</title>
        <authorList>
            <person name="Zhu L."/>
            <person name="Wang Y."/>
            <person name="Sun M."/>
        </authorList>
    </citation>
    <scope>NUCLEOTIDE SEQUENCE [LARGE SCALE GENOMIC DNA]</scope>
</reference>
<evidence type="ECO:0000256" key="1">
    <source>
        <dbReference type="SAM" id="MobiDB-lite"/>
    </source>
</evidence>
<dbReference type="NCBIfam" id="TIGR01538">
    <property type="entry name" value="portal_SPP1"/>
    <property type="match status" value="1"/>
</dbReference>
<dbReference type="Pfam" id="PF05133">
    <property type="entry name" value="SPP1_portal"/>
    <property type="match status" value="1"/>
</dbReference>
<feature type="region of interest" description="Disordered" evidence="1">
    <location>
        <begin position="432"/>
        <end position="477"/>
    </location>
</feature>
<dbReference type="InterPro" id="IPR006428">
    <property type="entry name" value="Portal_SPP1-type"/>
</dbReference>
<evidence type="ECO:0000313" key="3">
    <source>
        <dbReference type="Proteomes" id="UP000031093"/>
    </source>
</evidence>
<dbReference type="EMBL" id="KJ024807">
    <property type="protein sequence ID" value="AHJ86711.1"/>
    <property type="molecule type" value="Genomic_DNA"/>
</dbReference>
<name>A0A0A7AQF2_9CAUD</name>
<dbReference type="KEGG" id="vg:26613675"/>
<dbReference type="InterPro" id="IPR021145">
    <property type="entry name" value="Portal_protein_SPP1_Gp6-like"/>
</dbReference>
<evidence type="ECO:0000313" key="2">
    <source>
        <dbReference type="EMBL" id="AHJ86711.1"/>
    </source>
</evidence>
<protein>
    <recommendedName>
        <fullName evidence="4">Portal protein</fullName>
    </recommendedName>
</protein>
<dbReference type="GeneID" id="26613675"/>
<dbReference type="RefSeq" id="YP_009193980.1">
    <property type="nucleotide sequence ID" value="NC_028748.2"/>
</dbReference>
<feature type="compositionally biased region" description="Basic and acidic residues" evidence="1">
    <location>
        <begin position="461"/>
        <end position="471"/>
    </location>
</feature>
<sequence length="477" mass="54442">MFEHYIPLLDENNGEPTPKLLKKIIDEFEPLKQRMINRYERYKASEKGVPIFTREFKGDGNKDKVNNKLNNDFFSEIIDTKIGYMFGFPISYSLDHEDEEVLKRIQDFLKANHTEDADAETGKFASICGYGARLLYHDKDGEEKVMNIKPYEAIFLTNSSIAEPKYAIRCYPIKVIDGDDFKDGYKVEFYNDTQIIEYTGEDLDKLKETNRITNLYKGVPLIGFPNNEELQGDVDKALSLIEGYDRTLSDVNSEVEQFRLAYMMFQGVEVDEETVGKLKKTGALELPEGANAFFLTKDLNDNILEHHLDRLEKNICRFTKHVNLSDESFGGNLTGVAIRYKLLALETKSGTLEVKFTKSLRQQFKLLFDAWNLRSNKEELDYLCMTFQFTRNIPVNLADEAEVQAKLQGLISEETRLSLFSAIHDPKAELQKMKEEEADSIDLDAVNEGGEDIGMGQEAETPPKDRGRAGKGDSLPV</sequence>
<dbReference type="Proteomes" id="UP000031093">
    <property type="component" value="Segment"/>
</dbReference>
<proteinExistence type="predicted"/>
<dbReference type="OrthoDB" id="2060at10239"/>
<gene>
    <name evidence="2" type="ORF">BMBtpLA_5</name>
</gene>
<organism evidence="2 3">
    <name type="scientific">Bacillus phage vB_BtS_BMBtp3</name>
    <dbReference type="NCBI Taxonomy" id="1445809"/>
    <lineage>
        <taxon>Viruses</taxon>
        <taxon>Duplodnaviria</taxon>
        <taxon>Heunggongvirae</taxon>
        <taxon>Uroviricota</taxon>
        <taxon>Caudoviricetes</taxon>
        <taxon>Waukeshavirus</taxon>
        <taxon>Waukeshavirus BMBtp3</taxon>
    </lineage>
</organism>